<evidence type="ECO:0000259" key="20">
    <source>
        <dbReference type="PROSITE" id="PS51762"/>
    </source>
</evidence>
<dbReference type="EMBL" id="WNWQ01000663">
    <property type="protein sequence ID" value="KAE9964811.1"/>
    <property type="molecule type" value="Genomic_DNA"/>
</dbReference>
<dbReference type="PANTHER" id="PTHR10963:SF27">
    <property type="entry name" value="GLYCOSIDASE-RELATED"/>
    <property type="match status" value="1"/>
</dbReference>
<dbReference type="EMBL" id="WNWS01000063">
    <property type="protein sequence ID" value="KAE9983363.1"/>
    <property type="molecule type" value="Genomic_DNA"/>
</dbReference>
<evidence type="ECO:0000313" key="25">
    <source>
        <dbReference type="Proteomes" id="UP000447873"/>
    </source>
</evidence>
<organism evidence="21 24">
    <name type="scientific">Venturia inaequalis</name>
    <name type="common">Apple scab fungus</name>
    <dbReference type="NCBI Taxonomy" id="5025"/>
    <lineage>
        <taxon>Eukaryota</taxon>
        <taxon>Fungi</taxon>
        <taxon>Dikarya</taxon>
        <taxon>Ascomycota</taxon>
        <taxon>Pezizomycotina</taxon>
        <taxon>Dothideomycetes</taxon>
        <taxon>Pleosporomycetidae</taxon>
        <taxon>Venturiales</taxon>
        <taxon>Venturiaceae</taxon>
        <taxon>Venturia</taxon>
    </lineage>
</organism>
<feature type="region of interest" description="Disordered" evidence="17">
    <location>
        <begin position="263"/>
        <end position="370"/>
    </location>
</feature>
<keyword evidence="11" id="KW-0326">Glycosidase</keyword>
<keyword evidence="3" id="KW-0336">GPI-anchor</keyword>
<sequence>MFPSLNLASLLLATAATIVQAQTTTECDPLQKTCPNDVALPAKLSSSFAHGIPEGWRQVPCKGPLTYGPGGASIGWKEPEDCTTVETIGMALFGLFEVKMKAAPGKGIVSSIVLQSDVRDEVDWEFLGGEDYRVQSNYFGKGDTTTYDRMIYIPVANNQAEYHTYGINWTSAAITWTLNGAPVRTLKYADAQGGSRFPQTPSRLKIGIWAAPTDKPGVVAWAGGLVDLAKAPYAMTVSEVNIVNYTPAKEYRYKDRSGNWDSIEAIPEDKTPSATGKPTNVSNEATMAPDMPMPISLENNPGGSSPPPPPTSTPASTSVAKPGNSSSAAASSSVSSSSHGTKTSNTTAQAAKSNSSSSASKPASANGATSQFGATSAAIAGLSLLFLAFFA</sequence>
<dbReference type="PROSITE" id="PS51762">
    <property type="entry name" value="GH16_2"/>
    <property type="match status" value="1"/>
</dbReference>
<evidence type="ECO:0000256" key="2">
    <source>
        <dbReference type="ARBA" id="ARBA00004589"/>
    </source>
</evidence>
<evidence type="ECO:0000256" key="10">
    <source>
        <dbReference type="ARBA" id="ARBA00023288"/>
    </source>
</evidence>
<keyword evidence="8 14" id="KW-0472">Membrane</keyword>
<evidence type="ECO:0000313" key="26">
    <source>
        <dbReference type="Proteomes" id="UP000490939"/>
    </source>
</evidence>
<dbReference type="InterPro" id="IPR017168">
    <property type="entry name" value="CHR-like"/>
</dbReference>
<feature type="disulfide bond" evidence="16">
    <location>
        <begin position="27"/>
        <end position="34"/>
    </location>
</feature>
<evidence type="ECO:0000256" key="11">
    <source>
        <dbReference type="ARBA" id="ARBA00023295"/>
    </source>
</evidence>
<evidence type="ECO:0000256" key="17">
    <source>
        <dbReference type="SAM" id="MobiDB-lite"/>
    </source>
</evidence>
<evidence type="ECO:0000256" key="16">
    <source>
        <dbReference type="PIRSR" id="PIRSR037299-2"/>
    </source>
</evidence>
<dbReference type="GO" id="GO:0098552">
    <property type="term" value="C:side of membrane"/>
    <property type="evidence" value="ECO:0007669"/>
    <property type="project" value="UniProtKB-KW"/>
</dbReference>
<protein>
    <recommendedName>
        <fullName evidence="14">Crh-like protein</fullName>
        <ecNumber evidence="14">3.2.-.-</ecNumber>
    </recommendedName>
</protein>
<accession>A0A8H3YPD8</accession>
<evidence type="ECO:0000256" key="7">
    <source>
        <dbReference type="ARBA" id="ARBA00022801"/>
    </source>
</evidence>
<comment type="similarity">
    <text evidence="13">Belongs to the glycosyl hydrolase 16 family. CRH1 subfamily.</text>
</comment>
<evidence type="ECO:0000256" key="4">
    <source>
        <dbReference type="ARBA" id="ARBA00022676"/>
    </source>
</evidence>
<reference evidence="21 24" key="1">
    <citation type="submission" date="2019-11" db="EMBL/GenBank/DDBJ databases">
        <title>Venturia inaequalis Genome Resource.</title>
        <authorList>
            <person name="Lichtner F.J."/>
        </authorList>
    </citation>
    <scope>NUCLEOTIDE SEQUENCE [LARGE SCALE GENOMIC DNA]</scope>
    <source>
        <strain evidence="23 25">120213</strain>
        <strain evidence="21">Bline_iso_100314</strain>
        <strain evidence="22 26">DMI_063113</strain>
    </source>
</reference>
<keyword evidence="12" id="KW-0961">Cell wall biogenesis/degradation</keyword>
<dbReference type="Pfam" id="PF00722">
    <property type="entry name" value="Glyco_hydro_16"/>
    <property type="match status" value="1"/>
</dbReference>
<evidence type="ECO:0000256" key="6">
    <source>
        <dbReference type="ARBA" id="ARBA00022729"/>
    </source>
</evidence>
<gene>
    <name evidence="21" type="ORF">BLS_008051</name>
    <name evidence="22" type="ORF">EG327_006117</name>
    <name evidence="23" type="ORF">EG328_010000</name>
</gene>
<dbReference type="Gene3D" id="2.60.120.200">
    <property type="match status" value="1"/>
</dbReference>
<keyword evidence="7 14" id="KW-0378">Hydrolase</keyword>
<keyword evidence="4" id="KW-0328">Glycosyltransferase</keyword>
<name>A0A8H3YPD8_VENIN</name>
<dbReference type="InterPro" id="IPR000757">
    <property type="entry name" value="Beta-glucanase-like"/>
</dbReference>
<keyword evidence="18" id="KW-0812">Transmembrane</keyword>
<dbReference type="SUPFAM" id="SSF49899">
    <property type="entry name" value="Concanavalin A-like lectins/glucanases"/>
    <property type="match status" value="1"/>
</dbReference>
<dbReference type="PIRSF" id="PIRSF037299">
    <property type="entry name" value="Glycosidase_CRH1_prd"/>
    <property type="match status" value="1"/>
</dbReference>
<evidence type="ECO:0000256" key="8">
    <source>
        <dbReference type="ARBA" id="ARBA00023136"/>
    </source>
</evidence>
<evidence type="ECO:0000313" key="22">
    <source>
        <dbReference type="EMBL" id="KAE9981716.1"/>
    </source>
</evidence>
<evidence type="ECO:0000256" key="5">
    <source>
        <dbReference type="ARBA" id="ARBA00022679"/>
    </source>
</evidence>
<dbReference type="GO" id="GO:0008843">
    <property type="term" value="F:endochitinase activity"/>
    <property type="evidence" value="ECO:0007669"/>
    <property type="project" value="UniProtKB-EC"/>
</dbReference>
<dbReference type="Proteomes" id="UP000447873">
    <property type="component" value="Unassembled WGS sequence"/>
</dbReference>
<evidence type="ECO:0000256" key="19">
    <source>
        <dbReference type="SAM" id="SignalP"/>
    </source>
</evidence>
<evidence type="ECO:0000256" key="18">
    <source>
        <dbReference type="SAM" id="Phobius"/>
    </source>
</evidence>
<keyword evidence="26" id="KW-1185">Reference proteome</keyword>
<evidence type="ECO:0000256" key="1">
    <source>
        <dbReference type="ARBA" id="ARBA00000822"/>
    </source>
</evidence>
<dbReference type="InterPro" id="IPR050546">
    <property type="entry name" value="Glycosyl_Hydrlase_16"/>
</dbReference>
<comment type="catalytic activity">
    <reaction evidence="1">
        <text>Random endo-hydrolysis of N-acetyl-beta-D-glucosaminide (1-&gt;4)-beta-linkages in chitin and chitodextrins.</text>
        <dbReference type="EC" id="3.2.1.14"/>
    </reaction>
</comment>
<dbReference type="Proteomes" id="UP000490939">
    <property type="component" value="Unassembled WGS sequence"/>
</dbReference>
<feature type="signal peptide" evidence="19">
    <location>
        <begin position="1"/>
        <end position="21"/>
    </location>
</feature>
<keyword evidence="5" id="KW-0808">Transferase</keyword>
<dbReference type="PANTHER" id="PTHR10963">
    <property type="entry name" value="GLYCOSYL HYDROLASE-RELATED"/>
    <property type="match status" value="1"/>
</dbReference>
<feature type="chain" id="PRO_5044690997" description="Crh-like protein" evidence="19">
    <location>
        <begin position="22"/>
        <end position="391"/>
    </location>
</feature>
<dbReference type="GO" id="GO:0005975">
    <property type="term" value="P:carbohydrate metabolic process"/>
    <property type="evidence" value="ECO:0007669"/>
    <property type="project" value="InterPro"/>
</dbReference>
<dbReference type="InterPro" id="IPR013320">
    <property type="entry name" value="ConA-like_dom_sf"/>
</dbReference>
<evidence type="ECO:0000256" key="9">
    <source>
        <dbReference type="ARBA" id="ARBA00023180"/>
    </source>
</evidence>
<proteinExistence type="inferred from homology"/>
<comment type="caution">
    <text evidence="21">The sequence shown here is derived from an EMBL/GenBank/DDBJ whole genome shotgun (WGS) entry which is preliminary data.</text>
</comment>
<evidence type="ECO:0000313" key="24">
    <source>
        <dbReference type="Proteomes" id="UP000433883"/>
    </source>
</evidence>
<evidence type="ECO:0000313" key="21">
    <source>
        <dbReference type="EMBL" id="KAE9964811.1"/>
    </source>
</evidence>
<keyword evidence="16" id="KW-1015">Disulfide bond</keyword>
<feature type="active site" description="Proton donor" evidence="15">
    <location>
        <position position="125"/>
    </location>
</feature>
<feature type="active site" description="Nucleophile" evidence="15">
    <location>
        <position position="121"/>
    </location>
</feature>
<dbReference type="OrthoDB" id="4781at2759"/>
<evidence type="ECO:0000256" key="12">
    <source>
        <dbReference type="ARBA" id="ARBA00023316"/>
    </source>
</evidence>
<feature type="domain" description="GH16" evidence="20">
    <location>
        <begin position="29"/>
        <end position="237"/>
    </location>
</feature>
<evidence type="ECO:0000256" key="3">
    <source>
        <dbReference type="ARBA" id="ARBA00022622"/>
    </source>
</evidence>
<dbReference type="GO" id="GO:0009277">
    <property type="term" value="C:fungal-type cell wall"/>
    <property type="evidence" value="ECO:0007669"/>
    <property type="project" value="TreeGrafter"/>
</dbReference>
<evidence type="ECO:0000256" key="14">
    <source>
        <dbReference type="PIRNR" id="PIRNR037299"/>
    </source>
</evidence>
<keyword evidence="6 19" id="KW-0732">Signal</keyword>
<dbReference type="GO" id="GO:0016757">
    <property type="term" value="F:glycosyltransferase activity"/>
    <property type="evidence" value="ECO:0007669"/>
    <property type="project" value="UniProtKB-KW"/>
</dbReference>
<feature type="transmembrane region" description="Helical" evidence="18">
    <location>
        <begin position="372"/>
        <end position="390"/>
    </location>
</feature>
<evidence type="ECO:0000256" key="15">
    <source>
        <dbReference type="PIRSR" id="PIRSR037299-1"/>
    </source>
</evidence>
<dbReference type="GO" id="GO:0031505">
    <property type="term" value="P:fungal-type cell wall organization"/>
    <property type="evidence" value="ECO:0007669"/>
    <property type="project" value="TreeGrafter"/>
</dbReference>
<dbReference type="Proteomes" id="UP000433883">
    <property type="component" value="Unassembled WGS sequence"/>
</dbReference>
<keyword evidence="10" id="KW-0449">Lipoprotein</keyword>
<feature type="compositionally biased region" description="Polar residues" evidence="17">
    <location>
        <begin position="272"/>
        <end position="285"/>
    </location>
</feature>
<keyword evidence="18" id="KW-1133">Transmembrane helix</keyword>
<evidence type="ECO:0000313" key="23">
    <source>
        <dbReference type="EMBL" id="KAE9983363.1"/>
    </source>
</evidence>
<evidence type="ECO:0000256" key="13">
    <source>
        <dbReference type="ARBA" id="ARBA00038074"/>
    </source>
</evidence>
<keyword evidence="9" id="KW-0325">Glycoprotein</keyword>
<feature type="compositionally biased region" description="Low complexity" evidence="17">
    <location>
        <begin position="325"/>
        <end position="366"/>
    </location>
</feature>
<dbReference type="AlphaFoldDB" id="A0A8H3YPD8"/>
<dbReference type="EC" id="3.2.-.-" evidence="14"/>
<comment type="subcellular location">
    <subcellularLocation>
        <location evidence="2">Membrane</location>
        <topology evidence="2">Lipid-anchor</topology>
        <topology evidence="2">GPI-anchor</topology>
    </subcellularLocation>
</comment>
<dbReference type="EMBL" id="WNWR01000356">
    <property type="protein sequence ID" value="KAE9981716.1"/>
    <property type="molecule type" value="Genomic_DNA"/>
</dbReference>